<dbReference type="Gene3D" id="1.25.40.10">
    <property type="entry name" value="Tetratricopeptide repeat domain"/>
    <property type="match status" value="3"/>
</dbReference>
<evidence type="ECO:0000256" key="4">
    <source>
        <dbReference type="ARBA" id="ARBA00022803"/>
    </source>
</evidence>
<dbReference type="Pfam" id="PF17830">
    <property type="entry name" value="STI1-HOP_DP"/>
    <property type="match status" value="1"/>
</dbReference>
<dbReference type="FunFam" id="1.25.40.10:FF:000020">
    <property type="entry name" value="Stress-induced phosphoprotein 1"/>
    <property type="match status" value="1"/>
</dbReference>
<keyword evidence="5" id="KW-0143">Chaperone</keyword>
<dbReference type="STRING" id="1590841.A0A2R6Q8A0"/>
<evidence type="ECO:0000256" key="7">
    <source>
        <dbReference type="SAM" id="MobiDB-lite"/>
    </source>
</evidence>
<dbReference type="InterPro" id="IPR019734">
    <property type="entry name" value="TPR_rpt"/>
</dbReference>
<keyword evidence="10" id="KW-1185">Reference proteome</keyword>
<feature type="repeat" description="TPR" evidence="6">
    <location>
        <begin position="2"/>
        <end position="35"/>
    </location>
</feature>
<evidence type="ECO:0000313" key="10">
    <source>
        <dbReference type="Proteomes" id="UP000241394"/>
    </source>
</evidence>
<feature type="repeat" description="TPR" evidence="6">
    <location>
        <begin position="70"/>
        <end position="103"/>
    </location>
</feature>
<dbReference type="AlphaFoldDB" id="A0A2R6Q8A0"/>
<reference evidence="10" key="2">
    <citation type="journal article" date="2018" name="BMC Genomics">
        <title>A manually annotated Actinidia chinensis var. chinensis (kiwifruit) genome highlights the challenges associated with draft genomes and gene prediction in plants.</title>
        <authorList>
            <person name="Pilkington S.M."/>
            <person name="Crowhurst R."/>
            <person name="Hilario E."/>
            <person name="Nardozza S."/>
            <person name="Fraser L."/>
            <person name="Peng Y."/>
            <person name="Gunaseelan K."/>
            <person name="Simpson R."/>
            <person name="Tahir J."/>
            <person name="Deroles S.C."/>
            <person name="Templeton K."/>
            <person name="Luo Z."/>
            <person name="Davy M."/>
            <person name="Cheng C."/>
            <person name="McNeilage M."/>
            <person name="Scaglione D."/>
            <person name="Liu Y."/>
            <person name="Zhang Q."/>
            <person name="Datson P."/>
            <person name="De Silva N."/>
            <person name="Gardiner S.E."/>
            <person name="Bassett H."/>
            <person name="Chagne D."/>
            <person name="McCallum J."/>
            <person name="Dzierzon H."/>
            <person name="Deng C."/>
            <person name="Wang Y.Y."/>
            <person name="Barron L."/>
            <person name="Manako K."/>
            <person name="Bowen J."/>
            <person name="Foster T.M."/>
            <person name="Erridge Z.A."/>
            <person name="Tiffin H."/>
            <person name="Waite C.N."/>
            <person name="Davies K.M."/>
            <person name="Grierson E.P."/>
            <person name="Laing W.A."/>
            <person name="Kirk R."/>
            <person name="Chen X."/>
            <person name="Wood M."/>
            <person name="Montefiori M."/>
            <person name="Brummell D.A."/>
            <person name="Schwinn K.E."/>
            <person name="Catanach A."/>
            <person name="Fullerton C."/>
            <person name="Li D."/>
            <person name="Meiyalaghan S."/>
            <person name="Nieuwenhuizen N."/>
            <person name="Read N."/>
            <person name="Prakash R."/>
            <person name="Hunter D."/>
            <person name="Zhang H."/>
            <person name="McKenzie M."/>
            <person name="Knabel M."/>
            <person name="Harris A."/>
            <person name="Allan A.C."/>
            <person name="Gleave A."/>
            <person name="Chen A."/>
            <person name="Janssen B.J."/>
            <person name="Plunkett B."/>
            <person name="Ampomah-Dwamena C."/>
            <person name="Voogd C."/>
            <person name="Leif D."/>
            <person name="Lafferty D."/>
            <person name="Souleyre E.J.F."/>
            <person name="Varkonyi-Gasic E."/>
            <person name="Gambi F."/>
            <person name="Hanley J."/>
            <person name="Yao J.L."/>
            <person name="Cheung J."/>
            <person name="David K.M."/>
            <person name="Warren B."/>
            <person name="Marsh K."/>
            <person name="Snowden K.C."/>
            <person name="Lin-Wang K."/>
            <person name="Brian L."/>
            <person name="Martinez-Sanchez M."/>
            <person name="Wang M."/>
            <person name="Ileperuma N."/>
            <person name="Macnee N."/>
            <person name="Campin R."/>
            <person name="McAtee P."/>
            <person name="Drummond R.S.M."/>
            <person name="Espley R.V."/>
            <person name="Ireland H.S."/>
            <person name="Wu R."/>
            <person name="Atkinson R.G."/>
            <person name="Karunairetnam S."/>
            <person name="Bulley S."/>
            <person name="Chunkath S."/>
            <person name="Hanley Z."/>
            <person name="Storey R."/>
            <person name="Thrimawithana A.H."/>
            <person name="Thomson S."/>
            <person name="David C."/>
            <person name="Testolin R."/>
            <person name="Huang H."/>
            <person name="Hellens R.P."/>
            <person name="Schaffer R.J."/>
        </authorList>
    </citation>
    <scope>NUCLEOTIDE SEQUENCE [LARGE SCALE GENOMIC DNA]</scope>
    <source>
        <strain evidence="10">cv. Red5</strain>
    </source>
</reference>
<accession>A0A2R6Q8A0</accession>
<dbReference type="GO" id="GO:0005737">
    <property type="term" value="C:cytoplasm"/>
    <property type="evidence" value="ECO:0007669"/>
    <property type="project" value="UniProtKB-SubCell"/>
</dbReference>
<dbReference type="SMART" id="SM00727">
    <property type="entry name" value="STI1"/>
    <property type="match status" value="1"/>
</dbReference>
<dbReference type="Gene3D" id="1.10.260.100">
    <property type="match status" value="1"/>
</dbReference>
<sequence length="576" mass="65312">MADEAKAKGNASFTAGNYTDAIHHFTEAISLAPDNHVLYSNRSAAHASVRKFAEALSDAEKAVQLKSDWPKGYYRVGTAHMGLRRYDDAISAYKNGLEIDPNNEALKSGLTAAESAASRTRLASPFGNVFAGLEMWARLESDPTTRAFLQQDDFKNKMLDVQENPSTLNRHLKDPRIMQALGVLLNVKLQRPNLDEDADIPDAEMTEEEPGPEDMEVSEEEREARERKKEAHKEKEKGNAAYKKKDFEAALQHYTKAIELDDKDISILTNRAAVYLEMGKYDKCIKDCDKAVERGRELKSDFKMIARALTRKGTALAKMAKCSKDYEPAIETFQKALTEHRNPDTLKRLNEAEKAKKELEKQEYFDPKIANEEREEGNEFFKEQNYPEAVKHYTEAIKRNPSDPKAYSNRAACYVKLGAIPEGLKDAEKCIEVDPSFVRGYSRKGAIQFLMKEYDKALEMYQEGLKHEPRNQELLDGVRRCVEQINKASHGDLSPEELKERESGLHIPIHAILDESVHTSVFIRQRRAHPSLNIVHLEPQIGVFTLARLLYGFLELVHRIPQLLHAIDQGGGLPRF</sequence>
<evidence type="ECO:0000256" key="1">
    <source>
        <dbReference type="ARBA" id="ARBA00004496"/>
    </source>
</evidence>
<keyword evidence="3" id="KW-0677">Repeat</keyword>
<feature type="region of interest" description="Disordered" evidence="7">
    <location>
        <begin position="194"/>
        <end position="239"/>
    </location>
</feature>
<proteinExistence type="predicted"/>
<evidence type="ECO:0000259" key="8">
    <source>
        <dbReference type="SMART" id="SM00727"/>
    </source>
</evidence>
<dbReference type="PANTHER" id="PTHR22904:SF533">
    <property type="entry name" value="HSP70-HSP90 ORGANIZING PROTEIN 3"/>
    <property type="match status" value="1"/>
</dbReference>
<organism evidence="9 10">
    <name type="scientific">Actinidia chinensis var. chinensis</name>
    <name type="common">Chinese soft-hair kiwi</name>
    <dbReference type="NCBI Taxonomy" id="1590841"/>
    <lineage>
        <taxon>Eukaryota</taxon>
        <taxon>Viridiplantae</taxon>
        <taxon>Streptophyta</taxon>
        <taxon>Embryophyta</taxon>
        <taxon>Tracheophyta</taxon>
        <taxon>Spermatophyta</taxon>
        <taxon>Magnoliopsida</taxon>
        <taxon>eudicotyledons</taxon>
        <taxon>Gunneridae</taxon>
        <taxon>Pentapetalae</taxon>
        <taxon>asterids</taxon>
        <taxon>Ericales</taxon>
        <taxon>Actinidiaceae</taxon>
        <taxon>Actinidia</taxon>
    </lineage>
</organism>
<feature type="repeat" description="TPR" evidence="6">
    <location>
        <begin position="370"/>
        <end position="403"/>
    </location>
</feature>
<protein>
    <submittedName>
        <fullName evidence="9">Hsp70-Hsp90 organizing protein like</fullName>
    </submittedName>
</protein>
<evidence type="ECO:0000256" key="6">
    <source>
        <dbReference type="PROSITE-ProRule" id="PRU00339"/>
    </source>
</evidence>
<dbReference type="Pfam" id="PF00515">
    <property type="entry name" value="TPR_1"/>
    <property type="match status" value="2"/>
</dbReference>
<dbReference type="Proteomes" id="UP000241394">
    <property type="component" value="Chromosome LG18"/>
</dbReference>
<dbReference type="InterPro" id="IPR011990">
    <property type="entry name" value="TPR-like_helical_dom_sf"/>
</dbReference>
<dbReference type="PROSITE" id="PS50005">
    <property type="entry name" value="TPR"/>
    <property type="match status" value="6"/>
</dbReference>
<dbReference type="OrthoDB" id="2423701at2759"/>
<dbReference type="GO" id="GO:0051879">
    <property type="term" value="F:Hsp90 protein binding"/>
    <property type="evidence" value="ECO:0007669"/>
    <property type="project" value="TreeGrafter"/>
</dbReference>
<dbReference type="PANTHER" id="PTHR22904">
    <property type="entry name" value="TPR REPEAT CONTAINING PROTEIN"/>
    <property type="match status" value="1"/>
</dbReference>
<keyword evidence="4 6" id="KW-0802">TPR repeat</keyword>
<feature type="compositionally biased region" description="Basic and acidic residues" evidence="7">
    <location>
        <begin position="222"/>
        <end position="239"/>
    </location>
</feature>
<dbReference type="InterPro" id="IPR041243">
    <property type="entry name" value="STI1/HOP_DP"/>
</dbReference>
<dbReference type="InParanoid" id="A0A2R6Q8A0"/>
<evidence type="ECO:0000313" key="9">
    <source>
        <dbReference type="EMBL" id="PSS04078.1"/>
    </source>
</evidence>
<dbReference type="FunFam" id="1.10.260.100:FF:000004">
    <property type="entry name" value="Putative stress-induced-phosphoprotein 1"/>
    <property type="match status" value="1"/>
</dbReference>
<comment type="subcellular location">
    <subcellularLocation>
        <location evidence="1">Cytoplasm</location>
    </subcellularLocation>
</comment>
<feature type="repeat" description="TPR" evidence="6">
    <location>
        <begin position="231"/>
        <end position="264"/>
    </location>
</feature>
<feature type="compositionally biased region" description="Acidic residues" evidence="7">
    <location>
        <begin position="195"/>
        <end position="221"/>
    </location>
</feature>
<dbReference type="Pfam" id="PF13414">
    <property type="entry name" value="TPR_11"/>
    <property type="match status" value="2"/>
</dbReference>
<evidence type="ECO:0000256" key="3">
    <source>
        <dbReference type="ARBA" id="ARBA00022737"/>
    </source>
</evidence>
<gene>
    <name evidence="9" type="ORF">CEY00_Acc19918</name>
</gene>
<reference evidence="9 10" key="1">
    <citation type="submission" date="2017-07" db="EMBL/GenBank/DDBJ databases">
        <title>An improved, manually edited Actinidia chinensis var. chinensis (kiwifruit) genome highlights the challenges associated with draft genomes and gene prediction in plants.</title>
        <authorList>
            <person name="Pilkington S."/>
            <person name="Crowhurst R."/>
            <person name="Hilario E."/>
            <person name="Nardozza S."/>
            <person name="Fraser L."/>
            <person name="Peng Y."/>
            <person name="Gunaseelan K."/>
            <person name="Simpson R."/>
            <person name="Tahir J."/>
            <person name="Deroles S."/>
            <person name="Templeton K."/>
            <person name="Luo Z."/>
            <person name="Davy M."/>
            <person name="Cheng C."/>
            <person name="Mcneilage M."/>
            <person name="Scaglione D."/>
            <person name="Liu Y."/>
            <person name="Zhang Q."/>
            <person name="Datson P."/>
            <person name="De Silva N."/>
            <person name="Gardiner S."/>
            <person name="Bassett H."/>
            <person name="Chagne D."/>
            <person name="Mccallum J."/>
            <person name="Dzierzon H."/>
            <person name="Deng C."/>
            <person name="Wang Y.-Y."/>
            <person name="Barron N."/>
            <person name="Manako K."/>
            <person name="Bowen J."/>
            <person name="Foster T."/>
            <person name="Erridge Z."/>
            <person name="Tiffin H."/>
            <person name="Waite C."/>
            <person name="Davies K."/>
            <person name="Grierson E."/>
            <person name="Laing W."/>
            <person name="Kirk R."/>
            <person name="Chen X."/>
            <person name="Wood M."/>
            <person name="Montefiori M."/>
            <person name="Brummell D."/>
            <person name="Schwinn K."/>
            <person name="Catanach A."/>
            <person name="Fullerton C."/>
            <person name="Li D."/>
            <person name="Meiyalaghan S."/>
            <person name="Nieuwenhuizen N."/>
            <person name="Read N."/>
            <person name="Prakash R."/>
            <person name="Hunter D."/>
            <person name="Zhang H."/>
            <person name="Mckenzie M."/>
            <person name="Knabel M."/>
            <person name="Harris A."/>
            <person name="Allan A."/>
            <person name="Chen A."/>
            <person name="Janssen B."/>
            <person name="Plunkett B."/>
            <person name="Dwamena C."/>
            <person name="Voogd C."/>
            <person name="Leif D."/>
            <person name="Lafferty D."/>
            <person name="Souleyre E."/>
            <person name="Varkonyi-Gasic E."/>
            <person name="Gambi F."/>
            <person name="Hanley J."/>
            <person name="Yao J.-L."/>
            <person name="Cheung J."/>
            <person name="David K."/>
            <person name="Warren B."/>
            <person name="Marsh K."/>
            <person name="Snowden K."/>
            <person name="Lin-Wang K."/>
            <person name="Brian L."/>
            <person name="Martinez-Sanchez M."/>
            <person name="Wang M."/>
            <person name="Ileperuma N."/>
            <person name="Macnee N."/>
            <person name="Campin R."/>
            <person name="Mcatee P."/>
            <person name="Drummond R."/>
            <person name="Espley R."/>
            <person name="Ireland H."/>
            <person name="Wu R."/>
            <person name="Atkinson R."/>
            <person name="Karunairetnam S."/>
            <person name="Bulley S."/>
            <person name="Chunkath S."/>
            <person name="Hanley Z."/>
            <person name="Storey R."/>
            <person name="Thrimawithana A."/>
            <person name="Thomson S."/>
            <person name="David C."/>
            <person name="Testolin R."/>
        </authorList>
    </citation>
    <scope>NUCLEOTIDE SEQUENCE [LARGE SCALE GENOMIC DNA]</scope>
    <source>
        <strain evidence="10">cv. Red5</strain>
        <tissue evidence="9">Young leaf</tissue>
    </source>
</reference>
<dbReference type="FunFam" id="1.25.40.10:FF:000102">
    <property type="entry name" value="hsp70-Hsp90 organizing protein 3-like"/>
    <property type="match status" value="1"/>
</dbReference>
<keyword evidence="2" id="KW-0963">Cytoplasm</keyword>
<dbReference type="SUPFAM" id="SSF48452">
    <property type="entry name" value="TPR-like"/>
    <property type="match status" value="3"/>
</dbReference>
<dbReference type="Pfam" id="PF13432">
    <property type="entry name" value="TPR_16"/>
    <property type="match status" value="1"/>
</dbReference>
<name>A0A2R6Q8A0_ACTCC</name>
<feature type="repeat" description="TPR" evidence="6">
    <location>
        <begin position="404"/>
        <end position="437"/>
    </location>
</feature>
<dbReference type="EMBL" id="NKQK01000018">
    <property type="protein sequence ID" value="PSS04078.1"/>
    <property type="molecule type" value="Genomic_DNA"/>
</dbReference>
<feature type="domain" description="STI1" evidence="8">
    <location>
        <begin position="132"/>
        <end position="181"/>
    </location>
</feature>
<feature type="repeat" description="TPR" evidence="6">
    <location>
        <begin position="438"/>
        <end position="471"/>
    </location>
</feature>
<comment type="caution">
    <text evidence="9">The sequence shown here is derived from an EMBL/GenBank/DDBJ whole genome shotgun (WGS) entry which is preliminary data.</text>
</comment>
<dbReference type="PROSITE" id="PS50293">
    <property type="entry name" value="TPR_REGION"/>
    <property type="match status" value="1"/>
</dbReference>
<dbReference type="Gramene" id="PSS04078">
    <property type="protein sequence ID" value="PSS04078"/>
    <property type="gene ID" value="CEY00_Acc19918"/>
</dbReference>
<dbReference type="InterPro" id="IPR006636">
    <property type="entry name" value="STI1_HS-bd"/>
</dbReference>
<evidence type="ECO:0000256" key="2">
    <source>
        <dbReference type="ARBA" id="ARBA00022490"/>
    </source>
</evidence>
<evidence type="ECO:0000256" key="5">
    <source>
        <dbReference type="ARBA" id="ARBA00023186"/>
    </source>
</evidence>
<dbReference type="SMART" id="SM00028">
    <property type="entry name" value="TPR"/>
    <property type="match status" value="9"/>
</dbReference>
<dbReference type="FunFam" id="1.25.40.10:FF:000010">
    <property type="entry name" value="Stress-induced phosphoprotein 1"/>
    <property type="match status" value="1"/>
</dbReference>